<dbReference type="InterPro" id="IPR027417">
    <property type="entry name" value="P-loop_NTPase"/>
</dbReference>
<evidence type="ECO:0000256" key="8">
    <source>
        <dbReference type="ARBA" id="ARBA00023065"/>
    </source>
</evidence>
<accession>A0A3M3XVE4</accession>
<sequence length="326" mass="35916">MQPPDPRASGPVPDLPPVSRRHRIAASSDQQCRRRCGCRRWFCGRRPDGRNRRRVRWLQGSLMAEALIRLEQVAVTLSGQSVLDNIQLSVRPGEIVTLIGPNGAGKTTLVRAVLGLLKPDSGTVWRKPKLRVGYMPQKLHVDQTLPLSVLRFLRLVPGVDRVAAQSALEEVGAEKVIDSPLQGISGGEMQRVLLARALLRKPELLVLDEPVQGVDVAGQAELYSLITRLRDRHQCGVLMVSHDLHLVMSTTDQVVCLNRHVCCSGHPEQVSHDPAFVELFGKNAQSLAIYHHHHDHAHDLHGAVVNDAPTAAHPHTHVHGDSCKHG</sequence>
<dbReference type="PROSITE" id="PS00211">
    <property type="entry name" value="ABC_TRANSPORTER_1"/>
    <property type="match status" value="1"/>
</dbReference>
<proteinExistence type="predicted"/>
<dbReference type="NCBIfam" id="NF007090">
    <property type="entry name" value="PRK09544.1"/>
    <property type="match status" value="1"/>
</dbReference>
<dbReference type="InterPro" id="IPR003593">
    <property type="entry name" value="AAA+_ATPase"/>
</dbReference>
<evidence type="ECO:0000256" key="6">
    <source>
        <dbReference type="ARBA" id="ARBA00022906"/>
    </source>
</evidence>
<gene>
    <name evidence="12" type="ORF">ALQ36_04501</name>
</gene>
<feature type="domain" description="ABC transporter" evidence="11">
    <location>
        <begin position="68"/>
        <end position="283"/>
    </location>
</feature>
<protein>
    <submittedName>
        <fullName evidence="12">Zinc import ATP-binding protein ZnuC</fullName>
    </submittedName>
</protein>
<dbReference type="FunFam" id="3.40.50.300:FF:000392">
    <property type="entry name" value="Zinc import ATP-binding protein ZnuC"/>
    <property type="match status" value="1"/>
</dbReference>
<keyword evidence="6" id="KW-0864">Zinc transport</keyword>
<feature type="region of interest" description="Disordered" evidence="10">
    <location>
        <begin position="1"/>
        <end position="26"/>
    </location>
</feature>
<evidence type="ECO:0000256" key="2">
    <source>
        <dbReference type="ARBA" id="ARBA00022475"/>
    </source>
</evidence>
<dbReference type="Gene3D" id="3.40.50.300">
    <property type="entry name" value="P-loop containing nucleotide triphosphate hydrolases"/>
    <property type="match status" value="1"/>
</dbReference>
<dbReference type="PROSITE" id="PS50893">
    <property type="entry name" value="ABC_TRANSPORTER_2"/>
    <property type="match status" value="1"/>
</dbReference>
<dbReference type="Pfam" id="PF00005">
    <property type="entry name" value="ABC_tran"/>
    <property type="match status" value="1"/>
</dbReference>
<dbReference type="CDD" id="cd03235">
    <property type="entry name" value="ABC_Metallic_Cations"/>
    <property type="match status" value="1"/>
</dbReference>
<dbReference type="PANTHER" id="PTHR42734:SF9">
    <property type="entry name" value="ZINC IMPORT ATP-BINDING PROTEIN ZNUC"/>
    <property type="match status" value="1"/>
</dbReference>
<reference evidence="12 13" key="1">
    <citation type="submission" date="2018-08" db="EMBL/GenBank/DDBJ databases">
        <title>Recombination of ecologically and evolutionarily significant loci maintains genetic cohesion in the Pseudomonas syringae species complex.</title>
        <authorList>
            <person name="Dillon M."/>
            <person name="Thakur S."/>
            <person name="Almeida R.N.D."/>
            <person name="Weir B.S."/>
            <person name="Guttman D.S."/>
        </authorList>
    </citation>
    <scope>NUCLEOTIDE SEQUENCE [LARGE SCALE GENOMIC DNA]</scope>
    <source>
        <strain evidence="12 13">ICMP 2732</strain>
    </source>
</reference>
<keyword evidence="1" id="KW-0813">Transport</keyword>
<dbReference type="Proteomes" id="UP000281350">
    <property type="component" value="Unassembled WGS sequence"/>
</dbReference>
<evidence type="ECO:0000256" key="1">
    <source>
        <dbReference type="ARBA" id="ARBA00022448"/>
    </source>
</evidence>
<dbReference type="PANTHER" id="PTHR42734">
    <property type="entry name" value="METAL TRANSPORT SYSTEM ATP-BINDING PROTEIN TM_0124-RELATED"/>
    <property type="match status" value="1"/>
</dbReference>
<dbReference type="SMART" id="SM00382">
    <property type="entry name" value="AAA"/>
    <property type="match status" value="1"/>
</dbReference>
<keyword evidence="9" id="KW-0472">Membrane</keyword>
<dbReference type="InterPro" id="IPR050153">
    <property type="entry name" value="Metal_Ion_Import_ABC"/>
</dbReference>
<evidence type="ECO:0000313" key="13">
    <source>
        <dbReference type="Proteomes" id="UP000281350"/>
    </source>
</evidence>
<evidence type="ECO:0000256" key="4">
    <source>
        <dbReference type="ARBA" id="ARBA00022833"/>
    </source>
</evidence>
<comment type="caution">
    <text evidence="12">The sequence shown here is derived from an EMBL/GenBank/DDBJ whole genome shotgun (WGS) entry which is preliminary data.</text>
</comment>
<evidence type="ECO:0000256" key="3">
    <source>
        <dbReference type="ARBA" id="ARBA00022741"/>
    </source>
</evidence>
<dbReference type="GO" id="GO:0005524">
    <property type="term" value="F:ATP binding"/>
    <property type="evidence" value="ECO:0007669"/>
    <property type="project" value="UniProtKB-KW"/>
</dbReference>
<dbReference type="AlphaFoldDB" id="A0A3M3XVE4"/>
<dbReference type="GO" id="GO:0010043">
    <property type="term" value="P:response to zinc ion"/>
    <property type="evidence" value="ECO:0007669"/>
    <property type="project" value="TreeGrafter"/>
</dbReference>
<keyword evidence="3" id="KW-0547">Nucleotide-binding</keyword>
<dbReference type="InterPro" id="IPR017871">
    <property type="entry name" value="ABC_transporter-like_CS"/>
</dbReference>
<evidence type="ECO:0000256" key="5">
    <source>
        <dbReference type="ARBA" id="ARBA00022840"/>
    </source>
</evidence>
<name>A0A3M3XVE4_9PSED</name>
<evidence type="ECO:0000256" key="9">
    <source>
        <dbReference type="ARBA" id="ARBA00023136"/>
    </source>
</evidence>
<evidence type="ECO:0000259" key="11">
    <source>
        <dbReference type="PROSITE" id="PS50893"/>
    </source>
</evidence>
<evidence type="ECO:0000256" key="7">
    <source>
        <dbReference type="ARBA" id="ARBA00022967"/>
    </source>
</evidence>
<keyword evidence="5 12" id="KW-0067">ATP-binding</keyword>
<keyword evidence="8" id="KW-0406">Ion transport</keyword>
<keyword evidence="4" id="KW-0862">Zinc</keyword>
<keyword evidence="2" id="KW-1003">Cell membrane</keyword>
<organism evidence="12 13">
    <name type="scientific">Pseudomonas syringae pv. primulae</name>
    <dbReference type="NCBI Taxonomy" id="251707"/>
    <lineage>
        <taxon>Bacteria</taxon>
        <taxon>Pseudomonadati</taxon>
        <taxon>Pseudomonadota</taxon>
        <taxon>Gammaproteobacteria</taxon>
        <taxon>Pseudomonadales</taxon>
        <taxon>Pseudomonadaceae</taxon>
        <taxon>Pseudomonas</taxon>
    </lineage>
</organism>
<evidence type="ECO:0000256" key="10">
    <source>
        <dbReference type="SAM" id="MobiDB-lite"/>
    </source>
</evidence>
<dbReference type="InterPro" id="IPR003439">
    <property type="entry name" value="ABC_transporter-like_ATP-bd"/>
</dbReference>
<keyword evidence="7" id="KW-1278">Translocase</keyword>
<dbReference type="SUPFAM" id="SSF52540">
    <property type="entry name" value="P-loop containing nucleoside triphosphate hydrolases"/>
    <property type="match status" value="1"/>
</dbReference>
<dbReference type="GO" id="GO:0006829">
    <property type="term" value="P:zinc ion transport"/>
    <property type="evidence" value="ECO:0007669"/>
    <property type="project" value="UniProtKB-KW"/>
</dbReference>
<dbReference type="GO" id="GO:0016887">
    <property type="term" value="F:ATP hydrolysis activity"/>
    <property type="evidence" value="ECO:0007669"/>
    <property type="project" value="InterPro"/>
</dbReference>
<evidence type="ECO:0000313" key="12">
    <source>
        <dbReference type="EMBL" id="RMO73524.1"/>
    </source>
</evidence>
<dbReference type="EMBL" id="RBPY01000140">
    <property type="protein sequence ID" value="RMO73524.1"/>
    <property type="molecule type" value="Genomic_DNA"/>
</dbReference>